<reference evidence="1 2" key="1">
    <citation type="submission" date="2016-10" db="EMBL/GenBank/DDBJ databases">
        <authorList>
            <person name="de Groot N.N."/>
        </authorList>
    </citation>
    <scope>NUCLEOTIDE SEQUENCE [LARGE SCALE GENOMIC DNA]</scope>
    <source>
        <strain evidence="1 2">DSM 19938</strain>
    </source>
</reference>
<dbReference type="Proteomes" id="UP000199532">
    <property type="component" value="Unassembled WGS sequence"/>
</dbReference>
<dbReference type="RefSeq" id="WP_090342305.1">
    <property type="nucleotide sequence ID" value="NZ_FNXY01000012.1"/>
</dbReference>
<protein>
    <recommendedName>
        <fullName evidence="3">ASCH domain-containing protein</fullName>
    </recommendedName>
</protein>
<evidence type="ECO:0008006" key="3">
    <source>
        <dbReference type="Google" id="ProtNLM"/>
    </source>
</evidence>
<dbReference type="STRING" id="408657.SAMN04487995_6117"/>
<name>A0A1H7B2Z7_9BACT</name>
<keyword evidence="2" id="KW-1185">Reference proteome</keyword>
<proteinExistence type="predicted"/>
<dbReference type="AlphaFoldDB" id="A0A1H7B2Z7"/>
<gene>
    <name evidence="1" type="ORF">SAMN04487995_6117</name>
</gene>
<sequence length="193" mass="21582">MLIKQKHLEGIKAGTISLAFRKWKKLAVTAGSLVKTSVGVIKIVSTKEISLKEITDSEANKAGFSSAQALIQLLESQKDGLIYKIEVAFDSEDPRVELRENVTLEDEDFETLKAALDNLDKFSKVGKWTTKTLQVIQENPKMKAADLAVKAKKEKEWLKLNIRKLKGLGLTISHEPGYTLSPRGEEYLRLISK</sequence>
<organism evidence="1 2">
    <name type="scientific">Dyadobacter koreensis</name>
    <dbReference type="NCBI Taxonomy" id="408657"/>
    <lineage>
        <taxon>Bacteria</taxon>
        <taxon>Pseudomonadati</taxon>
        <taxon>Bacteroidota</taxon>
        <taxon>Cytophagia</taxon>
        <taxon>Cytophagales</taxon>
        <taxon>Spirosomataceae</taxon>
        <taxon>Dyadobacter</taxon>
    </lineage>
</organism>
<accession>A0A1H7B2Z7</accession>
<dbReference type="OrthoDB" id="121143at2"/>
<dbReference type="EMBL" id="FNXY01000012">
    <property type="protein sequence ID" value="SEJ72123.1"/>
    <property type="molecule type" value="Genomic_DNA"/>
</dbReference>
<evidence type="ECO:0000313" key="1">
    <source>
        <dbReference type="EMBL" id="SEJ72123.1"/>
    </source>
</evidence>
<evidence type="ECO:0000313" key="2">
    <source>
        <dbReference type="Proteomes" id="UP000199532"/>
    </source>
</evidence>